<evidence type="ECO:0000259" key="1">
    <source>
        <dbReference type="Pfam" id="PF14341"/>
    </source>
</evidence>
<evidence type="ECO:0000313" key="4">
    <source>
        <dbReference type="Proteomes" id="UP000050564"/>
    </source>
</evidence>
<gene>
    <name evidence="2" type="ORF">ALO81_00562</name>
    <name evidence="3" type="ORF">ALQ64_01167</name>
</gene>
<dbReference type="InterPro" id="IPR025746">
    <property type="entry name" value="PilX_N_dom"/>
</dbReference>
<accession>A0A0P9MD54</accession>
<organism evidence="2 4">
    <name type="scientific">Pseudomonas cannabina</name>
    <dbReference type="NCBI Taxonomy" id="86840"/>
    <lineage>
        <taxon>Bacteria</taxon>
        <taxon>Pseudomonadati</taxon>
        <taxon>Pseudomonadota</taxon>
        <taxon>Gammaproteobacteria</taxon>
        <taxon>Pseudomonadales</taxon>
        <taxon>Pseudomonadaceae</taxon>
        <taxon>Pseudomonas</taxon>
    </lineage>
</organism>
<evidence type="ECO:0000313" key="5">
    <source>
        <dbReference type="Proteomes" id="UP000281372"/>
    </source>
</evidence>
<sequence length="172" mass="18287">MNKTVRLNMTRTFPAKQRGMVLLVSLVFLLLLTLLGISSMQNATLQEKMAGRVMVRNQSFQMAEAALRIGESAIKNVGFSMEVCNSLVNCAPPTDFNAVQGKGPGSAGVTWVAVEGGGVYAIQNLGNTITPIKLPSVCSGTSTVTLYRITAVAPVSSQTAPRTVLESMYVNC</sequence>
<evidence type="ECO:0000313" key="2">
    <source>
        <dbReference type="EMBL" id="KPW81077.1"/>
    </source>
</evidence>
<reference evidence="3 5" key="2">
    <citation type="submission" date="2018-08" db="EMBL/GenBank/DDBJ databases">
        <title>Recombination of ecologically and evolutionarily significant loci maintains genetic cohesion in the Pseudomonas syringae species complex.</title>
        <authorList>
            <person name="Dillon M."/>
            <person name="Thakur S."/>
            <person name="Almeida R.N.D."/>
            <person name="Weir B.S."/>
            <person name="Guttman D.S."/>
        </authorList>
    </citation>
    <scope>NUCLEOTIDE SEQUENCE [LARGE SCALE GENOMIC DNA]</scope>
    <source>
        <strain evidence="3 5">ICMP 2821</strain>
    </source>
</reference>
<dbReference type="EMBL" id="RBOW01000849">
    <property type="protein sequence ID" value="RMN20993.1"/>
    <property type="molecule type" value="Genomic_DNA"/>
</dbReference>
<reference evidence="2 4" key="1">
    <citation type="submission" date="2015-09" db="EMBL/GenBank/DDBJ databases">
        <title>Genome announcement of multiple Pseudomonas syringae strains.</title>
        <authorList>
            <person name="Thakur S."/>
            <person name="Wang P.W."/>
            <person name="Gong Y."/>
            <person name="Weir B.S."/>
            <person name="Guttman D.S."/>
        </authorList>
    </citation>
    <scope>NUCLEOTIDE SEQUENCE [LARGE SCALE GENOMIC DNA]</scope>
    <source>
        <strain evidence="2 4">ICMP2823</strain>
    </source>
</reference>
<name>A0A0P9MD54_PSECA</name>
<protein>
    <submittedName>
        <fullName evidence="2">Type IV pilus assembly protein PilX</fullName>
    </submittedName>
</protein>
<evidence type="ECO:0000313" key="3">
    <source>
        <dbReference type="EMBL" id="RMN20993.1"/>
    </source>
</evidence>
<dbReference type="Proteomes" id="UP000050564">
    <property type="component" value="Unassembled WGS sequence"/>
</dbReference>
<dbReference type="PATRIC" id="fig|86840.3.peg.863"/>
<dbReference type="Pfam" id="PF14341">
    <property type="entry name" value="PilX_N"/>
    <property type="match status" value="1"/>
</dbReference>
<dbReference type="Proteomes" id="UP000281372">
    <property type="component" value="Unassembled WGS sequence"/>
</dbReference>
<dbReference type="AlphaFoldDB" id="A0A0P9MD54"/>
<comment type="caution">
    <text evidence="2">The sequence shown here is derived from an EMBL/GenBank/DDBJ whole genome shotgun (WGS) entry which is preliminary data.</text>
</comment>
<feature type="domain" description="Type 4 fimbrial biogenesis protein PilX N-terminal" evidence="1">
    <location>
        <begin position="18"/>
        <end position="68"/>
    </location>
</feature>
<dbReference type="EMBL" id="LJPX01000044">
    <property type="protein sequence ID" value="KPW81077.1"/>
    <property type="molecule type" value="Genomic_DNA"/>
</dbReference>
<proteinExistence type="predicted"/>
<dbReference type="RefSeq" id="WP_054998709.1">
    <property type="nucleotide sequence ID" value="NZ_FNKU01000001.1"/>
</dbReference>